<comment type="subcellular location">
    <subcellularLocation>
        <location evidence="1">Cell membrane</location>
        <topology evidence="1">Multi-pass membrane protein</topology>
    </subcellularLocation>
</comment>
<accession>A0ABV1HJA6</accession>
<reference evidence="8 9" key="1">
    <citation type="submission" date="2024-03" db="EMBL/GenBank/DDBJ databases">
        <title>Human intestinal bacterial collection.</title>
        <authorList>
            <person name="Pauvert C."/>
            <person name="Hitch T.C.A."/>
            <person name="Clavel T."/>
        </authorList>
    </citation>
    <scope>NUCLEOTIDE SEQUENCE [LARGE SCALE GENOMIC DNA]</scope>
    <source>
        <strain evidence="8 9">CLA-AP-H27</strain>
    </source>
</reference>
<feature type="transmembrane region" description="Helical" evidence="6">
    <location>
        <begin position="158"/>
        <end position="177"/>
    </location>
</feature>
<dbReference type="PANTHER" id="PTHR33545:SF5">
    <property type="entry name" value="UPF0750 MEMBRANE PROTEIN YITT"/>
    <property type="match status" value="1"/>
</dbReference>
<sequence>MATQQIEDPVKRKIVEYALITVSIWIMVVGIYFFKFPNNFSFGGVTGFSSVVSRLTGMNASDFTFVVNTGLLVLGFLFLGTDVGIKTVYSSMLMSFSLSALDRFIPMAGTITDQPMLELIFAIFLPAIGSAILFNIGASSGGTDIIAMILKAHSSMNIGTALLVVDITSVVMSFFVFGPTTGLYSSLGLMAKSLVIDGVIENINLCKCFNIICDNPDPICDFIIEDLNRSATIYKAQGAFSHHSKTVIMTTMKRSQAVRLRNYIKKVEPTAFILISNSSEIIGKGFLSN</sequence>
<dbReference type="InterPro" id="IPR019264">
    <property type="entry name" value="DUF2179"/>
</dbReference>
<evidence type="ECO:0000256" key="2">
    <source>
        <dbReference type="ARBA" id="ARBA00022475"/>
    </source>
</evidence>
<dbReference type="Proteomes" id="UP001437460">
    <property type="component" value="Unassembled WGS sequence"/>
</dbReference>
<dbReference type="RefSeq" id="WP_349228706.1">
    <property type="nucleotide sequence ID" value="NZ_JBBMFJ010000005.1"/>
</dbReference>
<evidence type="ECO:0000256" key="4">
    <source>
        <dbReference type="ARBA" id="ARBA00022989"/>
    </source>
</evidence>
<proteinExistence type="predicted"/>
<dbReference type="Pfam" id="PF10035">
    <property type="entry name" value="DUF2179"/>
    <property type="match status" value="1"/>
</dbReference>
<keyword evidence="5 6" id="KW-0472">Membrane</keyword>
<keyword evidence="3 6" id="KW-0812">Transmembrane</keyword>
<feature type="transmembrane region" description="Helical" evidence="6">
    <location>
        <begin position="117"/>
        <end position="138"/>
    </location>
</feature>
<evidence type="ECO:0000256" key="5">
    <source>
        <dbReference type="ARBA" id="ARBA00023136"/>
    </source>
</evidence>
<feature type="domain" description="DUF2179" evidence="7">
    <location>
        <begin position="229"/>
        <end position="283"/>
    </location>
</feature>
<evidence type="ECO:0000313" key="8">
    <source>
        <dbReference type="EMBL" id="MEQ2562390.1"/>
    </source>
</evidence>
<evidence type="ECO:0000259" key="7">
    <source>
        <dbReference type="Pfam" id="PF10035"/>
    </source>
</evidence>
<evidence type="ECO:0000256" key="3">
    <source>
        <dbReference type="ARBA" id="ARBA00022692"/>
    </source>
</evidence>
<keyword evidence="2" id="KW-1003">Cell membrane</keyword>
<evidence type="ECO:0000256" key="6">
    <source>
        <dbReference type="SAM" id="Phobius"/>
    </source>
</evidence>
<dbReference type="PANTHER" id="PTHR33545">
    <property type="entry name" value="UPF0750 MEMBRANE PROTEIN YITT-RELATED"/>
    <property type="match status" value="1"/>
</dbReference>
<dbReference type="InterPro" id="IPR015867">
    <property type="entry name" value="N-reg_PII/ATP_PRibTrfase_C"/>
</dbReference>
<dbReference type="InterPro" id="IPR003740">
    <property type="entry name" value="YitT"/>
</dbReference>
<dbReference type="Gene3D" id="3.30.70.120">
    <property type="match status" value="1"/>
</dbReference>
<dbReference type="Pfam" id="PF02588">
    <property type="entry name" value="YitT_membrane"/>
    <property type="match status" value="1"/>
</dbReference>
<dbReference type="PIRSF" id="PIRSF006483">
    <property type="entry name" value="Membrane_protein_YitT"/>
    <property type="match status" value="1"/>
</dbReference>
<name>A0ABV1HJA6_9FIRM</name>
<evidence type="ECO:0000313" key="9">
    <source>
        <dbReference type="Proteomes" id="UP001437460"/>
    </source>
</evidence>
<feature type="transmembrane region" description="Helical" evidence="6">
    <location>
        <begin position="63"/>
        <end position="81"/>
    </location>
</feature>
<feature type="transmembrane region" description="Helical" evidence="6">
    <location>
        <begin position="14"/>
        <end position="34"/>
    </location>
</feature>
<evidence type="ECO:0000256" key="1">
    <source>
        <dbReference type="ARBA" id="ARBA00004651"/>
    </source>
</evidence>
<organism evidence="8 9">
    <name type="scientific">Ventrimonas faecis</name>
    <dbReference type="NCBI Taxonomy" id="3133170"/>
    <lineage>
        <taxon>Bacteria</taxon>
        <taxon>Bacillati</taxon>
        <taxon>Bacillota</taxon>
        <taxon>Clostridia</taxon>
        <taxon>Lachnospirales</taxon>
        <taxon>Lachnospiraceae</taxon>
        <taxon>Ventrimonas</taxon>
    </lineage>
</organism>
<protein>
    <submittedName>
        <fullName evidence="8">YitT family protein</fullName>
    </submittedName>
</protein>
<dbReference type="EMBL" id="JBBMFJ010000005">
    <property type="protein sequence ID" value="MEQ2562390.1"/>
    <property type="molecule type" value="Genomic_DNA"/>
</dbReference>
<keyword evidence="9" id="KW-1185">Reference proteome</keyword>
<dbReference type="InterPro" id="IPR051461">
    <property type="entry name" value="UPF0750_membrane"/>
</dbReference>
<gene>
    <name evidence="8" type="ORF">WMO41_04285</name>
</gene>
<dbReference type="CDD" id="cd16380">
    <property type="entry name" value="YitT_C"/>
    <property type="match status" value="1"/>
</dbReference>
<keyword evidence="4 6" id="KW-1133">Transmembrane helix</keyword>
<comment type="caution">
    <text evidence="8">The sequence shown here is derived from an EMBL/GenBank/DDBJ whole genome shotgun (WGS) entry which is preliminary data.</text>
</comment>